<dbReference type="Gene3D" id="3.40.50.10330">
    <property type="entry name" value="Probable inorganic polyphosphate/atp-NAD kinase, domain 1"/>
    <property type="match status" value="1"/>
</dbReference>
<dbReference type="InterPro" id="IPR016064">
    <property type="entry name" value="NAD/diacylglycerol_kinase_sf"/>
</dbReference>
<dbReference type="SUPFAM" id="SSF111331">
    <property type="entry name" value="NAD kinase/diacylglycerol kinase-like"/>
    <property type="match status" value="1"/>
</dbReference>
<gene>
    <name evidence="1" type="ORF">GCM10025751_33190</name>
</gene>
<dbReference type="PANTHER" id="PTHR40697">
    <property type="entry name" value="ACETOIN CATABOLISM PROTEIN X"/>
    <property type="match status" value="1"/>
</dbReference>
<evidence type="ECO:0000313" key="1">
    <source>
        <dbReference type="EMBL" id="GAA5054552.1"/>
    </source>
</evidence>
<protein>
    <submittedName>
        <fullName evidence="1">NAD(+)/NADH kinase</fullName>
    </submittedName>
</protein>
<dbReference type="GO" id="GO:0003951">
    <property type="term" value="F:NAD+ kinase activity"/>
    <property type="evidence" value="ECO:0007669"/>
    <property type="project" value="InterPro"/>
</dbReference>
<dbReference type="InterPro" id="IPR017438">
    <property type="entry name" value="ATP-NAD_kinase_N"/>
</dbReference>
<proteinExistence type="predicted"/>
<dbReference type="Pfam" id="PF01513">
    <property type="entry name" value="NAD_kinase"/>
    <property type="match status" value="1"/>
</dbReference>
<sequence>MGFIVNPVAGRDIRRLTGGASVSSNYAKRRTATCVLEGLTMTDNAEVLVMPDNAGLADRIVDDAPENLTVDLLNMTVTASGEDTRNAAERFSNAADAVVVLGGDGTSRDVAHGIGDVPVVSISTGTNNVVPTAVDGTVAGIATGLIASKAVSADETTVRHGTVKAVVDDESGERHIRGLATLGVLDQQFVGTRAILDPEDVIGGVVSRASPNEIGLSGIAGGLATCRPDEPGGVGFRLGNTSKPQQVVHAVTVPGVLSHIPVEEYRVLDDGEAFAFDVTTGVVSADGERELEVRNAFVRLRPVDDGPRLVQINAVIERAAEKGLFRTG</sequence>
<dbReference type="PANTHER" id="PTHR40697:SF3">
    <property type="entry name" value="ACETOIN CATABOLISM PROTEIN X"/>
    <property type="match status" value="1"/>
</dbReference>
<keyword evidence="1" id="KW-0808">Transferase</keyword>
<reference evidence="1 2" key="1">
    <citation type="journal article" date="2019" name="Int. J. Syst. Evol. Microbiol.">
        <title>The Global Catalogue of Microorganisms (GCM) 10K type strain sequencing project: providing services to taxonomists for standard genome sequencing and annotation.</title>
        <authorList>
            <consortium name="The Broad Institute Genomics Platform"/>
            <consortium name="The Broad Institute Genome Sequencing Center for Infectious Disease"/>
            <person name="Wu L."/>
            <person name="Ma J."/>
        </authorList>
    </citation>
    <scope>NUCLEOTIDE SEQUENCE [LARGE SCALE GENOMIC DNA]</scope>
    <source>
        <strain evidence="1 2">JCM 17504</strain>
    </source>
</reference>
<name>A0AAV3UK60_9EURY</name>
<dbReference type="AlphaFoldDB" id="A0AAV3UK60"/>
<keyword evidence="2" id="KW-1185">Reference proteome</keyword>
<dbReference type="EMBL" id="BAABKX010000014">
    <property type="protein sequence ID" value="GAA5054552.1"/>
    <property type="molecule type" value="Genomic_DNA"/>
</dbReference>
<dbReference type="InterPro" id="IPR039065">
    <property type="entry name" value="AcoX-like"/>
</dbReference>
<dbReference type="InterPro" id="IPR002504">
    <property type="entry name" value="NADK"/>
</dbReference>
<dbReference type="GO" id="GO:0006741">
    <property type="term" value="P:NADP+ biosynthetic process"/>
    <property type="evidence" value="ECO:0007669"/>
    <property type="project" value="InterPro"/>
</dbReference>
<organism evidence="1 2">
    <name type="scientific">Haladaptatus pallidirubidus</name>
    <dbReference type="NCBI Taxonomy" id="1008152"/>
    <lineage>
        <taxon>Archaea</taxon>
        <taxon>Methanobacteriati</taxon>
        <taxon>Methanobacteriota</taxon>
        <taxon>Stenosarchaea group</taxon>
        <taxon>Halobacteria</taxon>
        <taxon>Halobacteriales</taxon>
        <taxon>Haladaptataceae</taxon>
        <taxon>Haladaptatus</taxon>
    </lineage>
</organism>
<dbReference type="Proteomes" id="UP001501729">
    <property type="component" value="Unassembled WGS sequence"/>
</dbReference>
<evidence type="ECO:0000313" key="2">
    <source>
        <dbReference type="Proteomes" id="UP001501729"/>
    </source>
</evidence>
<comment type="caution">
    <text evidence="1">The sequence shown here is derived from an EMBL/GenBank/DDBJ whole genome shotgun (WGS) entry which is preliminary data.</text>
</comment>
<accession>A0AAV3UK60</accession>
<keyword evidence="1" id="KW-0418">Kinase</keyword>